<dbReference type="InterPro" id="IPR022677">
    <property type="entry name" value="NMT_C"/>
</dbReference>
<comment type="caution">
    <text evidence="5">The sequence shown here is derived from an EMBL/GenBank/DDBJ whole genome shotgun (WGS) entry which is preliminary data.</text>
</comment>
<dbReference type="PANTHER" id="PTHR11377">
    <property type="entry name" value="N-MYRISTOYL TRANSFERASE"/>
    <property type="match status" value="1"/>
</dbReference>
<reference evidence="5" key="1">
    <citation type="submission" date="2019-07" db="EMBL/GenBank/DDBJ databases">
        <authorList>
            <person name="Dittberner H."/>
        </authorList>
    </citation>
    <scope>NUCLEOTIDE SEQUENCE [LARGE SCALE GENOMIC DNA]</scope>
</reference>
<keyword evidence="1" id="KW-0012">Acyltransferase</keyword>
<dbReference type="AlphaFoldDB" id="A0A565BBH6"/>
<evidence type="ECO:0000259" key="4">
    <source>
        <dbReference type="Pfam" id="PF02799"/>
    </source>
</evidence>
<dbReference type="Gene3D" id="3.40.630.170">
    <property type="match status" value="1"/>
</dbReference>
<protein>
    <recommendedName>
        <fullName evidence="1">Glycylpeptide N-tetradecanoyltransferase</fullName>
        <ecNumber evidence="1">2.3.1.97</ecNumber>
    </recommendedName>
</protein>
<sequence>MIGVLEEKKRYSCGGPRNPKWHGSMCVILRRKEGWETTRKMKAVYSLRKAFSGQPQRPRDHGCGGSCLNSETGMSSLLRTSLLYLQLFGPDLKEMEPLSDREEVGKSSKIQSQNMPKSQPFSKEEKSDQILEAKDDTFWETQPAGQFNDIGDASLPEGPIEPRTPLSEVKQEPYGILRIAGMLESVSRPQRYLLVSLLRDYLSQFGVATEFDEIDVEHWFLPIKDVVHSYLVESPETHEVTDFCSFYNVTYTIAGNPKYTTVECAYSFYNVATSISFPQLMKDALIVSKKKGFHVFYALDVLHNESFLKELKFKEGDGQMHYYLYNYGLRSALKPSELGLLL</sequence>
<organism evidence="5 6">
    <name type="scientific">Arabis nemorensis</name>
    <dbReference type="NCBI Taxonomy" id="586526"/>
    <lineage>
        <taxon>Eukaryota</taxon>
        <taxon>Viridiplantae</taxon>
        <taxon>Streptophyta</taxon>
        <taxon>Embryophyta</taxon>
        <taxon>Tracheophyta</taxon>
        <taxon>Spermatophyta</taxon>
        <taxon>Magnoliopsida</taxon>
        <taxon>eudicotyledons</taxon>
        <taxon>Gunneridae</taxon>
        <taxon>Pentapetalae</taxon>
        <taxon>rosids</taxon>
        <taxon>malvids</taxon>
        <taxon>Brassicales</taxon>
        <taxon>Brassicaceae</taxon>
        <taxon>Arabideae</taxon>
        <taxon>Arabis</taxon>
    </lineage>
</organism>
<dbReference type="EMBL" id="CABITT030000003">
    <property type="protein sequence ID" value="VVA98979.1"/>
    <property type="molecule type" value="Genomic_DNA"/>
</dbReference>
<feature type="compositionally biased region" description="Basic and acidic residues" evidence="3">
    <location>
        <begin position="96"/>
        <end position="106"/>
    </location>
</feature>
<dbReference type="PANTHER" id="PTHR11377:SF17">
    <property type="entry name" value="GLYCYLPEPTIDE N-TETRADECANOYLTRANSFERASE 1-RELATED"/>
    <property type="match status" value="1"/>
</dbReference>
<dbReference type="GO" id="GO:0005737">
    <property type="term" value="C:cytoplasm"/>
    <property type="evidence" value="ECO:0007669"/>
    <property type="project" value="TreeGrafter"/>
</dbReference>
<dbReference type="GO" id="GO:0004379">
    <property type="term" value="F:glycylpeptide N-tetradecanoyltransferase activity"/>
    <property type="evidence" value="ECO:0007669"/>
    <property type="project" value="UniProtKB-EC"/>
</dbReference>
<evidence type="ECO:0000313" key="5">
    <source>
        <dbReference type="EMBL" id="VVA98979.1"/>
    </source>
</evidence>
<feature type="domain" description="Glycylpeptide N-tetradecanoyltransferase C-terminal" evidence="4">
    <location>
        <begin position="195"/>
        <end position="331"/>
    </location>
</feature>
<feature type="region of interest" description="Disordered" evidence="3">
    <location>
        <begin position="96"/>
        <end position="126"/>
    </location>
</feature>
<evidence type="ECO:0000313" key="6">
    <source>
        <dbReference type="Proteomes" id="UP000489600"/>
    </source>
</evidence>
<comment type="function">
    <text evidence="1">Adds a myristoyl group to the N-terminal glycine residue of certain cellular proteins.</text>
</comment>
<dbReference type="SUPFAM" id="SSF55729">
    <property type="entry name" value="Acyl-CoA N-acyltransferases (Nat)"/>
    <property type="match status" value="1"/>
</dbReference>
<evidence type="ECO:0000256" key="3">
    <source>
        <dbReference type="SAM" id="MobiDB-lite"/>
    </source>
</evidence>
<name>A0A565BBH6_9BRAS</name>
<comment type="similarity">
    <text evidence="2">Belongs to the NMT family.</text>
</comment>
<dbReference type="InterPro" id="IPR000903">
    <property type="entry name" value="NMT"/>
</dbReference>
<gene>
    <name evidence="5" type="ORF">ANE_LOCUS9424</name>
</gene>
<dbReference type="Proteomes" id="UP000489600">
    <property type="component" value="Unassembled WGS sequence"/>
</dbReference>
<feature type="compositionally biased region" description="Polar residues" evidence="3">
    <location>
        <begin position="108"/>
        <end position="121"/>
    </location>
</feature>
<proteinExistence type="inferred from homology"/>
<keyword evidence="1" id="KW-0808">Transferase</keyword>
<evidence type="ECO:0000256" key="1">
    <source>
        <dbReference type="RuleBase" id="RU000586"/>
    </source>
</evidence>
<dbReference type="Pfam" id="PF02799">
    <property type="entry name" value="NMT_C"/>
    <property type="match status" value="1"/>
</dbReference>
<dbReference type="InterPro" id="IPR016181">
    <property type="entry name" value="Acyl_CoA_acyltransferase"/>
</dbReference>
<keyword evidence="6" id="KW-1185">Reference proteome</keyword>
<evidence type="ECO:0000256" key="2">
    <source>
        <dbReference type="RuleBase" id="RU004178"/>
    </source>
</evidence>
<accession>A0A565BBH6</accession>
<dbReference type="EC" id="2.3.1.97" evidence="1"/>
<comment type="catalytic activity">
    <reaction evidence="1">
        <text>N-terminal glycyl-[protein] + tetradecanoyl-CoA = N-tetradecanoylglycyl-[protein] + CoA + H(+)</text>
        <dbReference type="Rhea" id="RHEA:15521"/>
        <dbReference type="Rhea" id="RHEA-COMP:12666"/>
        <dbReference type="Rhea" id="RHEA-COMP:12667"/>
        <dbReference type="ChEBI" id="CHEBI:15378"/>
        <dbReference type="ChEBI" id="CHEBI:57287"/>
        <dbReference type="ChEBI" id="CHEBI:57385"/>
        <dbReference type="ChEBI" id="CHEBI:64723"/>
        <dbReference type="ChEBI" id="CHEBI:133050"/>
        <dbReference type="EC" id="2.3.1.97"/>
    </reaction>
</comment>
<dbReference type="OrthoDB" id="60315at2759"/>